<organism evidence="1 2">
    <name type="scientific">Sulfitobacter guttiformis</name>
    <dbReference type="NCBI Taxonomy" id="74349"/>
    <lineage>
        <taxon>Bacteria</taxon>
        <taxon>Pseudomonadati</taxon>
        <taxon>Pseudomonadota</taxon>
        <taxon>Alphaproteobacteria</taxon>
        <taxon>Rhodobacterales</taxon>
        <taxon>Roseobacteraceae</taxon>
        <taxon>Sulfitobacter</taxon>
    </lineage>
</organism>
<keyword evidence="2" id="KW-1185">Reference proteome</keyword>
<reference evidence="1 2" key="1">
    <citation type="submission" date="2018-09" db="EMBL/GenBank/DDBJ databases">
        <title>Genomic Encyclopedia of Archaeal and Bacterial Type Strains, Phase II (KMG-II): from individual species to whole genera.</title>
        <authorList>
            <person name="Goeker M."/>
        </authorList>
    </citation>
    <scope>NUCLEOTIDE SEQUENCE [LARGE SCALE GENOMIC DNA]</scope>
    <source>
        <strain evidence="1 2">DSM 11458</strain>
    </source>
</reference>
<evidence type="ECO:0000313" key="2">
    <source>
        <dbReference type="Proteomes" id="UP000284407"/>
    </source>
</evidence>
<name>A0A420DPB4_9RHOB</name>
<protein>
    <submittedName>
        <fullName evidence="1">Uncharacterized protein</fullName>
    </submittedName>
</protein>
<evidence type="ECO:0000313" key="1">
    <source>
        <dbReference type="EMBL" id="RKE96072.1"/>
    </source>
</evidence>
<gene>
    <name evidence="1" type="ORF">C8N30_0623</name>
</gene>
<comment type="caution">
    <text evidence="1">The sequence shown here is derived from an EMBL/GenBank/DDBJ whole genome shotgun (WGS) entry which is preliminary data.</text>
</comment>
<dbReference type="EMBL" id="RAQK01000001">
    <property type="protein sequence ID" value="RKE96072.1"/>
    <property type="molecule type" value="Genomic_DNA"/>
</dbReference>
<proteinExistence type="predicted"/>
<accession>A0A420DPB4</accession>
<sequence>MVMLKGCSNRFFTEAEDGTRGNLVSRFDFGVMG</sequence>
<dbReference type="AlphaFoldDB" id="A0A420DPB4"/>
<dbReference type="Proteomes" id="UP000284407">
    <property type="component" value="Unassembled WGS sequence"/>
</dbReference>